<dbReference type="Proteomes" id="UP000320672">
    <property type="component" value="Chromosome"/>
</dbReference>
<dbReference type="RefSeq" id="WP_145352236.1">
    <property type="nucleotide sequence ID" value="NZ_CP036262.1"/>
</dbReference>
<dbReference type="Pfam" id="PF00561">
    <property type="entry name" value="Abhydrolase_1"/>
    <property type="match status" value="1"/>
</dbReference>
<dbReference type="OrthoDB" id="9806902at2"/>
<dbReference type="AlphaFoldDB" id="A0A517MH59"/>
<dbReference type="GO" id="GO:0016020">
    <property type="term" value="C:membrane"/>
    <property type="evidence" value="ECO:0007669"/>
    <property type="project" value="TreeGrafter"/>
</dbReference>
<feature type="signal peptide" evidence="1">
    <location>
        <begin position="1"/>
        <end position="22"/>
    </location>
</feature>
<feature type="domain" description="AB hydrolase-1" evidence="2">
    <location>
        <begin position="69"/>
        <end position="183"/>
    </location>
</feature>
<dbReference type="InterPro" id="IPR000073">
    <property type="entry name" value="AB_hydrolase_1"/>
</dbReference>
<dbReference type="SUPFAM" id="SSF53474">
    <property type="entry name" value="alpha/beta-Hydrolases"/>
    <property type="match status" value="1"/>
</dbReference>
<keyword evidence="3" id="KW-0378">Hydrolase</keyword>
<dbReference type="KEGG" id="rml:FF011L_30020"/>
<gene>
    <name evidence="3" type="primary">hsaD</name>
    <name evidence="3" type="ORF">FF011L_30020</name>
</gene>
<dbReference type="Gene3D" id="3.40.50.1820">
    <property type="entry name" value="alpha/beta hydrolase"/>
    <property type="match status" value="1"/>
</dbReference>
<dbReference type="InterPro" id="IPR050266">
    <property type="entry name" value="AB_hydrolase_sf"/>
</dbReference>
<dbReference type="EMBL" id="CP036262">
    <property type="protein sequence ID" value="QDS94223.1"/>
    <property type="molecule type" value="Genomic_DNA"/>
</dbReference>
<evidence type="ECO:0000256" key="1">
    <source>
        <dbReference type="SAM" id="SignalP"/>
    </source>
</evidence>
<dbReference type="GO" id="GO:0046464">
    <property type="term" value="P:acylglycerol catabolic process"/>
    <property type="evidence" value="ECO:0007669"/>
    <property type="project" value="TreeGrafter"/>
</dbReference>
<dbReference type="GO" id="GO:0047372">
    <property type="term" value="F:monoacylglycerol lipase activity"/>
    <property type="evidence" value="ECO:0007669"/>
    <property type="project" value="TreeGrafter"/>
</dbReference>
<evidence type="ECO:0000259" key="2">
    <source>
        <dbReference type="Pfam" id="PF00561"/>
    </source>
</evidence>
<feature type="chain" id="PRO_5021921330" evidence="1">
    <location>
        <begin position="23"/>
        <end position="334"/>
    </location>
</feature>
<dbReference type="PRINTS" id="PR00111">
    <property type="entry name" value="ABHYDROLASE"/>
</dbReference>
<organism evidence="3 4">
    <name type="scientific">Roseimaritima multifibrata</name>
    <dbReference type="NCBI Taxonomy" id="1930274"/>
    <lineage>
        <taxon>Bacteria</taxon>
        <taxon>Pseudomonadati</taxon>
        <taxon>Planctomycetota</taxon>
        <taxon>Planctomycetia</taxon>
        <taxon>Pirellulales</taxon>
        <taxon>Pirellulaceae</taxon>
        <taxon>Roseimaritima</taxon>
    </lineage>
</organism>
<keyword evidence="4" id="KW-1185">Reference proteome</keyword>
<proteinExistence type="predicted"/>
<sequence length="334" mass="38046" precursor="true">MNQSIRCVLASLIVMVLTSVVAVGQESPSYNDQLDEYPYPFPVQTFEFVSQRQTLQMAYMHLKGSDAMPTVVLLHGKNFSGSYWEQTAKFLQSKGYSVLIPDQIGFGKSSKPAYYQFGFPQLAHNTRLLIESLGIDKPIIVGHSMGGMLATRYTLMFQSDVTRLILVNPIGLEDYLKFVQYKDVQFFYQNEIKNTPAGIKAYQLKNYYDGKWDPAYDELIKIHVGWINGPDWERVAWNNAMTYDMIFSQPVCNEWADITAPTRLIIGTRDRTGPGRGWMKPGVERELGQYQNLGKQTAAAIENSQLFELEGLGHMPQIEAFDRFRVEFEKALSP</sequence>
<name>A0A517MH59_9BACT</name>
<dbReference type="GO" id="GO:0102296">
    <property type="term" value="F:4,5-9,10-diseco-3-hydroxy-5,9,17-trioxoandrosta-1(10),2-diene-4-oate hydrolase activity"/>
    <property type="evidence" value="ECO:0007669"/>
    <property type="project" value="UniProtKB-EC"/>
</dbReference>
<keyword evidence="1" id="KW-0732">Signal</keyword>
<evidence type="ECO:0000313" key="3">
    <source>
        <dbReference type="EMBL" id="QDS94223.1"/>
    </source>
</evidence>
<dbReference type="EC" id="3.7.1.17" evidence="3"/>
<protein>
    <submittedName>
        <fullName evidence="3">4,5:9,10-diseco-3-hydroxy-5,9, 17-trioxoandrosta-1(10),2-diene-4-oate hydrolase</fullName>
        <ecNumber evidence="3">3.7.1.17</ecNumber>
    </submittedName>
</protein>
<dbReference type="PANTHER" id="PTHR43798:SF33">
    <property type="entry name" value="HYDROLASE, PUTATIVE (AFU_ORTHOLOGUE AFUA_2G14860)-RELATED"/>
    <property type="match status" value="1"/>
</dbReference>
<evidence type="ECO:0000313" key="4">
    <source>
        <dbReference type="Proteomes" id="UP000320672"/>
    </source>
</evidence>
<dbReference type="PANTHER" id="PTHR43798">
    <property type="entry name" value="MONOACYLGLYCEROL LIPASE"/>
    <property type="match status" value="1"/>
</dbReference>
<reference evidence="3 4" key="1">
    <citation type="submission" date="2019-02" db="EMBL/GenBank/DDBJ databases">
        <title>Deep-cultivation of Planctomycetes and their phenomic and genomic characterization uncovers novel biology.</title>
        <authorList>
            <person name="Wiegand S."/>
            <person name="Jogler M."/>
            <person name="Boedeker C."/>
            <person name="Pinto D."/>
            <person name="Vollmers J."/>
            <person name="Rivas-Marin E."/>
            <person name="Kohn T."/>
            <person name="Peeters S.H."/>
            <person name="Heuer A."/>
            <person name="Rast P."/>
            <person name="Oberbeckmann S."/>
            <person name="Bunk B."/>
            <person name="Jeske O."/>
            <person name="Meyerdierks A."/>
            <person name="Storesund J.E."/>
            <person name="Kallscheuer N."/>
            <person name="Luecker S."/>
            <person name="Lage O.M."/>
            <person name="Pohl T."/>
            <person name="Merkel B.J."/>
            <person name="Hornburger P."/>
            <person name="Mueller R.-W."/>
            <person name="Bruemmer F."/>
            <person name="Labrenz M."/>
            <person name="Spormann A.M."/>
            <person name="Op den Camp H."/>
            <person name="Overmann J."/>
            <person name="Amann R."/>
            <person name="Jetten M.S.M."/>
            <person name="Mascher T."/>
            <person name="Medema M.H."/>
            <person name="Devos D.P."/>
            <person name="Kaster A.-K."/>
            <person name="Ovreas L."/>
            <person name="Rohde M."/>
            <person name="Galperin M.Y."/>
            <person name="Jogler C."/>
        </authorList>
    </citation>
    <scope>NUCLEOTIDE SEQUENCE [LARGE SCALE GENOMIC DNA]</scope>
    <source>
        <strain evidence="3 4">FF011L</strain>
    </source>
</reference>
<accession>A0A517MH59</accession>
<dbReference type="InterPro" id="IPR029058">
    <property type="entry name" value="AB_hydrolase_fold"/>
</dbReference>